<dbReference type="RefSeq" id="WP_129351962.1">
    <property type="nucleotide sequence ID" value="NZ_CP012670.1"/>
</dbReference>
<protein>
    <submittedName>
        <fullName evidence="2">Uncharacterized protein</fullName>
    </submittedName>
</protein>
<name>A0A4P2Q6X9_SORCE</name>
<evidence type="ECO:0000313" key="3">
    <source>
        <dbReference type="Proteomes" id="UP000295781"/>
    </source>
</evidence>
<proteinExistence type="predicted"/>
<sequence length="453" mass="49125">MAARSVVCTLINKTGEPLSLADTRLDHGIFTPGETPPATCNGAASWSGESDGLMTGTEGRVTYKGPSGAVTLHWNNPFVGDNDYGATPAGDYVIEEFQGPEAGSNVSATCVVGRKCRPDLTGPKATDEPAQAPPAPPARPAAAAPEAPGKDSHAPKLGGQLTVITRKDWLVDIAWQAVNCIEWSPLILEITENRHGSQSGAECPGTLPAFPGVKEGGRCRRSHDALARTRVEREASCDAEAKRLRAAGMEPSAAEQEARKKHPLLYNDFYSWCGDLVTWVFWKAWALRGSPEDKITKTELGKFLNREALNGAWQPGKNLSMVEAYAKEAFTGLLVWHPPGDGYLPRPGDIFMANRAAGGHIAIVADYEREPPGAQPERGADLFTTIDGKSFDLDRERGWLPSLEKLRKEGHAIELPAGKWQGVAQTRRRSNDKKDPLRGFIDTSKLREVLGYR</sequence>
<feature type="region of interest" description="Disordered" evidence="1">
    <location>
        <begin position="121"/>
        <end position="157"/>
    </location>
</feature>
<dbReference type="AlphaFoldDB" id="A0A4P2Q6X9"/>
<dbReference type="EMBL" id="CP012670">
    <property type="protein sequence ID" value="AUX25200.1"/>
    <property type="molecule type" value="Genomic_DNA"/>
</dbReference>
<evidence type="ECO:0000313" key="2">
    <source>
        <dbReference type="EMBL" id="AUX25200.1"/>
    </source>
</evidence>
<gene>
    <name evidence="2" type="ORF">SOCEGT47_057440</name>
</gene>
<dbReference type="OrthoDB" id="9025336at2"/>
<organism evidence="2 3">
    <name type="scientific">Sorangium cellulosum</name>
    <name type="common">Polyangium cellulosum</name>
    <dbReference type="NCBI Taxonomy" id="56"/>
    <lineage>
        <taxon>Bacteria</taxon>
        <taxon>Pseudomonadati</taxon>
        <taxon>Myxococcota</taxon>
        <taxon>Polyangia</taxon>
        <taxon>Polyangiales</taxon>
        <taxon>Polyangiaceae</taxon>
        <taxon>Sorangium</taxon>
    </lineage>
</organism>
<dbReference type="Proteomes" id="UP000295781">
    <property type="component" value="Chromosome"/>
</dbReference>
<evidence type="ECO:0000256" key="1">
    <source>
        <dbReference type="SAM" id="MobiDB-lite"/>
    </source>
</evidence>
<dbReference type="Gene3D" id="2.60.270.50">
    <property type="match status" value="1"/>
</dbReference>
<reference evidence="2 3" key="1">
    <citation type="submission" date="2015-09" db="EMBL/GenBank/DDBJ databases">
        <title>Sorangium comparison.</title>
        <authorList>
            <person name="Zaburannyi N."/>
            <person name="Bunk B."/>
            <person name="Overmann J."/>
            <person name="Mueller R."/>
        </authorList>
    </citation>
    <scope>NUCLEOTIDE SEQUENCE [LARGE SCALE GENOMIC DNA]</scope>
    <source>
        <strain evidence="2 3">So ceGT47</strain>
    </source>
</reference>
<accession>A0A4P2Q6X9</accession>